<evidence type="ECO:0000313" key="2">
    <source>
        <dbReference type="Proteomes" id="UP001162992"/>
    </source>
</evidence>
<organism evidence="1 2">
    <name type="scientific">Diphasiastrum complanatum</name>
    <name type="common">Issler's clubmoss</name>
    <name type="synonym">Lycopodium complanatum</name>
    <dbReference type="NCBI Taxonomy" id="34168"/>
    <lineage>
        <taxon>Eukaryota</taxon>
        <taxon>Viridiplantae</taxon>
        <taxon>Streptophyta</taxon>
        <taxon>Embryophyta</taxon>
        <taxon>Tracheophyta</taxon>
        <taxon>Lycopodiopsida</taxon>
        <taxon>Lycopodiales</taxon>
        <taxon>Lycopodiaceae</taxon>
        <taxon>Lycopodioideae</taxon>
        <taxon>Diphasiastrum</taxon>
    </lineage>
</organism>
<gene>
    <name evidence="1" type="ORF">O6H91_22G013200</name>
</gene>
<proteinExistence type="predicted"/>
<evidence type="ECO:0000313" key="1">
    <source>
        <dbReference type="EMBL" id="KAJ7515439.1"/>
    </source>
</evidence>
<dbReference type="EMBL" id="CM055113">
    <property type="protein sequence ID" value="KAJ7515439.1"/>
    <property type="molecule type" value="Genomic_DNA"/>
</dbReference>
<keyword evidence="2" id="KW-1185">Reference proteome</keyword>
<sequence>MARSKKKGSSKSNPYAGRGLDKYFQVISELTARREKLAAQIGATLDDVRFVSTGSLGEWKPIYPLSAVHSSASSSPKSGSRSPSPSTLPSTLEITENKENCSIIQQPPTEDIATVNTRDLFSRLSFSFSLLGLMGLLYGVLYSTKSPLIALLFLAVLVILTSLYAAQLKSKPISSWVRHIFGQMGQFSRLRFAGGYDQDRKLLQKELEPVLLSNDAKQGCNSSTFEQNTLSSSQSGMPPQYAIPSSTCNSKPRASFPSRTSASNNPVGRVRILSRRKELPSPAFQESNATIQKPKFYSKLLPGKTRQREARSKMEMVDLTLGGSVSAANSEKPTAMEIKSGPTRQSRPTRNVARQDRFDDLPVMFTIVLTALASGIVPGIIIATISWFWLPILKGLIMAKDQGSSNVGAINRKISTSSKSKKVDQFSCKCKEDSTKSFLFRIWTVGEALMKHALPVQGELGKSILHYQDDQI</sequence>
<accession>A0ACC2AF13</accession>
<dbReference type="Proteomes" id="UP001162992">
    <property type="component" value="Chromosome 22"/>
</dbReference>
<name>A0ACC2AF13_DIPCM</name>
<protein>
    <submittedName>
        <fullName evidence="1">Uncharacterized protein</fullName>
    </submittedName>
</protein>
<comment type="caution">
    <text evidence="1">The sequence shown here is derived from an EMBL/GenBank/DDBJ whole genome shotgun (WGS) entry which is preliminary data.</text>
</comment>
<reference evidence="2" key="1">
    <citation type="journal article" date="2024" name="Proc. Natl. Acad. Sci. U.S.A.">
        <title>Extraordinary preservation of gene collinearity over three hundred million years revealed in homosporous lycophytes.</title>
        <authorList>
            <person name="Li C."/>
            <person name="Wickell D."/>
            <person name="Kuo L.Y."/>
            <person name="Chen X."/>
            <person name="Nie B."/>
            <person name="Liao X."/>
            <person name="Peng D."/>
            <person name="Ji J."/>
            <person name="Jenkins J."/>
            <person name="Williams M."/>
            <person name="Shu S."/>
            <person name="Plott C."/>
            <person name="Barry K."/>
            <person name="Rajasekar S."/>
            <person name="Grimwood J."/>
            <person name="Han X."/>
            <person name="Sun S."/>
            <person name="Hou Z."/>
            <person name="He W."/>
            <person name="Dai G."/>
            <person name="Sun C."/>
            <person name="Schmutz J."/>
            <person name="Leebens-Mack J.H."/>
            <person name="Li F.W."/>
            <person name="Wang L."/>
        </authorList>
    </citation>
    <scope>NUCLEOTIDE SEQUENCE [LARGE SCALE GENOMIC DNA]</scope>
    <source>
        <strain evidence="2">cv. PW_Plant_1</strain>
    </source>
</reference>